<evidence type="ECO:0000313" key="1">
    <source>
        <dbReference type="EMBL" id="MBJ6727979.1"/>
    </source>
</evidence>
<name>A0A8J7SDU4_9BACT</name>
<sequence length="59" mass="6888">MTTRTIRIPQKDAALEEAVRKTAQMLWGLRYGSVTLVVQDGKVLQIDKTEKFRFNNQRH</sequence>
<comment type="caution">
    <text evidence="1">The sequence shown here is derived from an EMBL/GenBank/DDBJ whole genome shotgun (WGS) entry which is preliminary data.</text>
</comment>
<protein>
    <submittedName>
        <fullName evidence="1">YezD family protein</fullName>
    </submittedName>
</protein>
<dbReference type="Proteomes" id="UP000636888">
    <property type="component" value="Unassembled WGS sequence"/>
</dbReference>
<organism evidence="1 2">
    <name type="scientific">Geomesophilobacter sediminis</name>
    <dbReference type="NCBI Taxonomy" id="2798584"/>
    <lineage>
        <taxon>Bacteria</taxon>
        <taxon>Pseudomonadati</taxon>
        <taxon>Thermodesulfobacteriota</taxon>
        <taxon>Desulfuromonadia</taxon>
        <taxon>Geobacterales</taxon>
        <taxon>Geobacteraceae</taxon>
        <taxon>Geomesophilobacter</taxon>
    </lineage>
</organism>
<dbReference type="RefSeq" id="WP_199387119.1">
    <property type="nucleotide sequence ID" value="NZ_JAEMHM010000036.1"/>
</dbReference>
<keyword evidence="2" id="KW-1185">Reference proteome</keyword>
<reference evidence="1" key="1">
    <citation type="submission" date="2020-12" db="EMBL/GenBank/DDBJ databases">
        <title>Geomonas sp. Red875, isolated from river sediment.</title>
        <authorList>
            <person name="Xu Z."/>
            <person name="Zhang Z."/>
            <person name="Masuda Y."/>
            <person name="Itoh H."/>
            <person name="Senoo K."/>
        </authorList>
    </citation>
    <scope>NUCLEOTIDE SEQUENCE</scope>
    <source>
        <strain evidence="1">Red875</strain>
    </source>
</reference>
<dbReference type="EMBL" id="JAEMHM010000036">
    <property type="protein sequence ID" value="MBJ6727979.1"/>
    <property type="molecule type" value="Genomic_DNA"/>
</dbReference>
<accession>A0A8J7SDU4</accession>
<dbReference type="InterPro" id="IPR018743">
    <property type="entry name" value="DUF2292"/>
</dbReference>
<gene>
    <name evidence="1" type="ORF">JFN93_25000</name>
</gene>
<dbReference type="AlphaFoldDB" id="A0A8J7SDU4"/>
<dbReference type="Pfam" id="PF10055">
    <property type="entry name" value="DUF2292"/>
    <property type="match status" value="1"/>
</dbReference>
<proteinExistence type="predicted"/>
<evidence type="ECO:0000313" key="2">
    <source>
        <dbReference type="Proteomes" id="UP000636888"/>
    </source>
</evidence>